<evidence type="ECO:0000256" key="1">
    <source>
        <dbReference type="ARBA" id="ARBA00008182"/>
    </source>
</evidence>
<dbReference type="InterPro" id="IPR038719">
    <property type="entry name" value="Phycobilisome_asu/bsu_sf"/>
</dbReference>
<comment type="similarity">
    <text evidence="1">Belongs to the phycobiliprotein family.</text>
</comment>
<gene>
    <name evidence="4" type="ORF">ACFP56_15695</name>
</gene>
<reference evidence="5" key="1">
    <citation type="journal article" date="2019" name="Int. J. Syst. Evol. Microbiol.">
        <title>The Global Catalogue of Microorganisms (GCM) 10K type strain sequencing project: providing services to taxonomists for standard genome sequencing and annotation.</title>
        <authorList>
            <consortium name="The Broad Institute Genomics Platform"/>
            <consortium name="The Broad Institute Genome Sequencing Center for Infectious Disease"/>
            <person name="Wu L."/>
            <person name="Ma J."/>
        </authorList>
    </citation>
    <scope>NUCLEOTIDE SEQUENCE [LARGE SCALE GENOMIC DNA]</scope>
    <source>
        <strain evidence="5">PCU 280</strain>
    </source>
</reference>
<protein>
    <submittedName>
        <fullName evidence="4">Uncharacterized protein</fullName>
    </submittedName>
</protein>
<evidence type="ECO:0000313" key="5">
    <source>
        <dbReference type="Proteomes" id="UP001596233"/>
    </source>
</evidence>
<keyword evidence="2" id="KW-0157">Chromophore</keyword>
<dbReference type="EMBL" id="JBHSTE010000005">
    <property type="protein sequence ID" value="MFC6334071.1"/>
    <property type="molecule type" value="Genomic_DNA"/>
</dbReference>
<evidence type="ECO:0000313" key="4">
    <source>
        <dbReference type="EMBL" id="MFC6334071.1"/>
    </source>
</evidence>
<evidence type="ECO:0000256" key="3">
    <source>
        <dbReference type="ARBA" id="ARBA00023307"/>
    </source>
</evidence>
<keyword evidence="5" id="KW-1185">Reference proteome</keyword>
<dbReference type="InterPro" id="IPR009050">
    <property type="entry name" value="Globin-like_sf"/>
</dbReference>
<keyword evidence="3" id="KW-0089">Bile pigment</keyword>
<accession>A0ABW1V765</accession>
<name>A0ABW1V765_9BACL</name>
<organism evidence="4 5">
    <name type="scientific">Paenibacillus septentrionalis</name>
    <dbReference type="NCBI Taxonomy" id="429342"/>
    <lineage>
        <taxon>Bacteria</taxon>
        <taxon>Bacillati</taxon>
        <taxon>Bacillota</taxon>
        <taxon>Bacilli</taxon>
        <taxon>Bacillales</taxon>
        <taxon>Paenibacillaceae</taxon>
        <taxon>Paenibacillus</taxon>
    </lineage>
</organism>
<dbReference type="SUPFAM" id="SSF46458">
    <property type="entry name" value="Globin-like"/>
    <property type="match status" value="1"/>
</dbReference>
<dbReference type="Proteomes" id="UP001596233">
    <property type="component" value="Unassembled WGS sequence"/>
</dbReference>
<dbReference type="RefSeq" id="WP_379236222.1">
    <property type="nucleotide sequence ID" value="NZ_JBHSTE010000005.1"/>
</dbReference>
<evidence type="ECO:0000256" key="2">
    <source>
        <dbReference type="ARBA" id="ARBA00022991"/>
    </source>
</evidence>
<sequence>MKPMGHVHGIIEVVVEDLYDRYPELLERYGERGRQKCFEDNEHHFRYLETSYSLNNVTLFTDYALWLNGILNRHGMDNKHLIENFDAISRAIKGKLDKNTTEAYLYYLQEGKRALQQ</sequence>
<comment type="caution">
    <text evidence="4">The sequence shown here is derived from an EMBL/GenBank/DDBJ whole genome shotgun (WGS) entry which is preliminary data.</text>
</comment>
<dbReference type="Gene3D" id="1.10.490.20">
    <property type="entry name" value="Phycocyanins"/>
    <property type="match status" value="1"/>
</dbReference>
<proteinExistence type="inferred from homology"/>